<dbReference type="eggNOG" id="COG1670">
    <property type="taxonomic scope" value="Bacteria"/>
</dbReference>
<keyword evidence="3" id="KW-1185">Reference proteome</keyword>
<dbReference type="HOGENOM" id="CLU_013985_19_1_0"/>
<dbReference type="Pfam" id="PF00583">
    <property type="entry name" value="Acetyltransf_1"/>
    <property type="match status" value="1"/>
</dbReference>
<keyword evidence="2" id="KW-0808">Transferase</keyword>
<dbReference type="PANTHER" id="PTHR43072">
    <property type="entry name" value="N-ACETYLTRANSFERASE"/>
    <property type="match status" value="1"/>
</dbReference>
<dbReference type="InterPro" id="IPR016181">
    <property type="entry name" value="Acyl_CoA_acyltransferase"/>
</dbReference>
<dbReference type="Proteomes" id="UP000002415">
    <property type="component" value="Chromosome"/>
</dbReference>
<name>A7HJB5_FERNB</name>
<protein>
    <submittedName>
        <fullName evidence="2">GCN5-related N-acetyltransferase</fullName>
    </submittedName>
</protein>
<evidence type="ECO:0000313" key="3">
    <source>
        <dbReference type="Proteomes" id="UP000002415"/>
    </source>
</evidence>
<accession>A7HJB5</accession>
<reference evidence="2 3" key="1">
    <citation type="submission" date="2007-07" db="EMBL/GenBank/DDBJ databases">
        <title>Complete sequence of Fervidobacterium nodosum Rt17-B1.</title>
        <authorList>
            <consortium name="US DOE Joint Genome Institute"/>
            <person name="Copeland A."/>
            <person name="Lucas S."/>
            <person name="Lapidus A."/>
            <person name="Barry K."/>
            <person name="Glavina del Rio T."/>
            <person name="Dalin E."/>
            <person name="Tice H."/>
            <person name="Pitluck S."/>
            <person name="Saunders E."/>
            <person name="Brettin T."/>
            <person name="Bruce D."/>
            <person name="Detter J.C."/>
            <person name="Han C."/>
            <person name="Schmutz J."/>
            <person name="Larimer F."/>
            <person name="Land M."/>
            <person name="Hauser L."/>
            <person name="Kyrpides N."/>
            <person name="Mikhailova N."/>
            <person name="Nelson K."/>
            <person name="Gogarten J.P."/>
            <person name="Noll K."/>
            <person name="Richardson P."/>
        </authorList>
    </citation>
    <scope>NUCLEOTIDE SEQUENCE [LARGE SCALE GENOMIC DNA]</scope>
    <source>
        <strain evidence="3">ATCC 35602 / DSM 5306 / Rt17-B1</strain>
    </source>
</reference>
<dbReference type="STRING" id="381764.Fnod_0131"/>
<dbReference type="AlphaFoldDB" id="A7HJB5"/>
<dbReference type="GO" id="GO:0016747">
    <property type="term" value="F:acyltransferase activity, transferring groups other than amino-acyl groups"/>
    <property type="evidence" value="ECO:0007669"/>
    <property type="project" value="InterPro"/>
</dbReference>
<dbReference type="SUPFAM" id="SSF55729">
    <property type="entry name" value="Acyl-CoA N-acyltransferases (Nat)"/>
    <property type="match status" value="1"/>
</dbReference>
<dbReference type="CDD" id="cd04301">
    <property type="entry name" value="NAT_SF"/>
    <property type="match status" value="1"/>
</dbReference>
<dbReference type="KEGG" id="fno:Fnod_0131"/>
<dbReference type="Gene3D" id="3.40.630.30">
    <property type="match status" value="1"/>
</dbReference>
<evidence type="ECO:0000313" key="2">
    <source>
        <dbReference type="EMBL" id="ABS59998.1"/>
    </source>
</evidence>
<organism evidence="2 3">
    <name type="scientific">Fervidobacterium nodosum (strain ATCC 35602 / DSM 5306 / Rt17-B1)</name>
    <dbReference type="NCBI Taxonomy" id="381764"/>
    <lineage>
        <taxon>Bacteria</taxon>
        <taxon>Thermotogati</taxon>
        <taxon>Thermotogota</taxon>
        <taxon>Thermotogae</taxon>
        <taxon>Thermotogales</taxon>
        <taxon>Fervidobacteriaceae</taxon>
        <taxon>Fervidobacterium</taxon>
    </lineage>
</organism>
<evidence type="ECO:0000259" key="1">
    <source>
        <dbReference type="PROSITE" id="PS51186"/>
    </source>
</evidence>
<dbReference type="EMBL" id="CP000771">
    <property type="protein sequence ID" value="ABS59998.1"/>
    <property type="molecule type" value="Genomic_DNA"/>
</dbReference>
<feature type="domain" description="N-acetyltransferase" evidence="1">
    <location>
        <begin position="9"/>
        <end position="172"/>
    </location>
</feature>
<dbReference type="PANTHER" id="PTHR43072:SF60">
    <property type="entry name" value="L-2,4-DIAMINOBUTYRIC ACID ACETYLTRANSFERASE"/>
    <property type="match status" value="1"/>
</dbReference>
<sequence>MVLEKFGEYCIRTVDSSDVEKVYEMRKRVCTESDTVLSSPEEITFDKMKSWIENWKDNPTKLFAVVEYEGEIVGQLWCWFIDNKIKLSHIVEFGLEIVSEHQNKGLGTKLCEIAVKWAKSKGAKRLQAETLEKNIPMRKILENFEFELEGKMVAYLKNGDKFEDVVIYGKIF</sequence>
<proteinExistence type="predicted"/>
<dbReference type="PROSITE" id="PS51186">
    <property type="entry name" value="GNAT"/>
    <property type="match status" value="1"/>
</dbReference>
<reference evidence="2 3" key="2">
    <citation type="journal article" date="2009" name="Proc. Natl. Acad. Sci. U.S.A.">
        <title>On the chimeric nature, thermophilic origin, and phylogenetic placement of the Thermotogales.</title>
        <authorList>
            <person name="Zhaxybayeva O."/>
            <person name="Swithers K.S."/>
            <person name="Lapierre P."/>
            <person name="Fournier G.P."/>
            <person name="Bickhart D.M."/>
            <person name="DeBoy R.T."/>
            <person name="Nelson K.E."/>
            <person name="Nesbo C.L."/>
            <person name="Doolittle W.F."/>
            <person name="Gogarten J.P."/>
            <person name="Noll K.M."/>
        </authorList>
    </citation>
    <scope>NUCLEOTIDE SEQUENCE [LARGE SCALE GENOMIC DNA]</scope>
    <source>
        <strain evidence="3">ATCC 35602 / DSM 5306 / Rt17-B1</strain>
    </source>
</reference>
<gene>
    <name evidence="2" type="ordered locus">Fnod_0131</name>
</gene>
<dbReference type="RefSeq" id="WP_011993321.1">
    <property type="nucleotide sequence ID" value="NC_009718.1"/>
</dbReference>
<dbReference type="InterPro" id="IPR000182">
    <property type="entry name" value="GNAT_dom"/>
</dbReference>